<organism evidence="1 2">
    <name type="scientific">Neofusicoccum parvum</name>
    <dbReference type="NCBI Taxonomy" id="310453"/>
    <lineage>
        <taxon>Eukaryota</taxon>
        <taxon>Fungi</taxon>
        <taxon>Dikarya</taxon>
        <taxon>Ascomycota</taxon>
        <taxon>Pezizomycotina</taxon>
        <taxon>Dothideomycetes</taxon>
        <taxon>Dothideomycetes incertae sedis</taxon>
        <taxon>Botryosphaeriales</taxon>
        <taxon>Botryosphaeriaceae</taxon>
        <taxon>Neofusicoccum</taxon>
    </lineage>
</organism>
<gene>
    <name evidence="1" type="primary">g3637</name>
    <name evidence="1" type="ORF">NpPPO83_00003637</name>
</gene>
<reference evidence="1" key="1">
    <citation type="submission" date="2024-09" db="EMBL/GenBank/DDBJ databases">
        <title>Draft Genome Sequences of Neofusicoccum parvum.</title>
        <authorList>
            <person name="Ashida A."/>
            <person name="Camagna M."/>
            <person name="Tanaka A."/>
            <person name="Takemoto D."/>
        </authorList>
    </citation>
    <scope>NUCLEOTIDE SEQUENCE</scope>
    <source>
        <strain evidence="1">PPO83</strain>
    </source>
</reference>
<sequence length="198" mass="18848">MQYHQAVLLALASSAMASPKLVQRQDDSVASTTLDANSIASVLYTALPSSLLAIAITDQSAVSSIIASEVAAGTPQPWISALPSDVQAYLTEEATGGSSITAAPTAATTPSGNSTASAASSIISGIVAGNSSANATATRSSSGSSSSSGASTTSGSSSETTGSGSSGASSSSTGGASMPTMIGAGLAGVFGMVGMLAL</sequence>
<name>A0ACB5RWL1_9PEZI</name>
<dbReference type="EMBL" id="BSXG01000016">
    <property type="protein sequence ID" value="GME24948.1"/>
    <property type="molecule type" value="Genomic_DNA"/>
</dbReference>
<accession>A0ACB5RWL1</accession>
<evidence type="ECO:0000313" key="1">
    <source>
        <dbReference type="EMBL" id="GME24948.1"/>
    </source>
</evidence>
<dbReference type="Proteomes" id="UP001165186">
    <property type="component" value="Unassembled WGS sequence"/>
</dbReference>
<evidence type="ECO:0000313" key="2">
    <source>
        <dbReference type="Proteomes" id="UP001165186"/>
    </source>
</evidence>
<keyword evidence="2" id="KW-1185">Reference proteome</keyword>
<protein>
    <submittedName>
        <fullName evidence="1">Uncharacterized protein</fullName>
    </submittedName>
</protein>
<proteinExistence type="predicted"/>
<comment type="caution">
    <text evidence="1">The sequence shown here is derived from an EMBL/GenBank/DDBJ whole genome shotgun (WGS) entry which is preliminary data.</text>
</comment>